<reference evidence="4" key="2">
    <citation type="submission" date="2025-08" db="UniProtKB">
        <authorList>
            <consortium name="Ensembl"/>
        </authorList>
    </citation>
    <scope>IDENTIFICATION</scope>
</reference>
<dbReference type="OMA" id="KWDEMSI"/>
<dbReference type="Ensembl" id="ENSVURT00010022551.1">
    <property type="protein sequence ID" value="ENSVURP00010019811.1"/>
    <property type="gene ID" value="ENSVURG00010015138.1"/>
</dbReference>
<dbReference type="InterPro" id="IPR007062">
    <property type="entry name" value="PPI-2"/>
</dbReference>
<reference evidence="4" key="3">
    <citation type="submission" date="2025-09" db="UniProtKB">
        <authorList>
            <consortium name="Ensembl"/>
        </authorList>
    </citation>
    <scope>IDENTIFICATION</scope>
</reference>
<dbReference type="STRING" id="29139.ENSVURP00010019811"/>
<evidence type="ECO:0000256" key="1">
    <source>
        <dbReference type="ARBA" id="ARBA00005472"/>
    </source>
</evidence>
<feature type="compositionally biased region" description="Acidic residues" evidence="3">
    <location>
        <begin position="162"/>
        <end position="177"/>
    </location>
</feature>
<name>A0A4X2LCJ5_VOMUR</name>
<dbReference type="Pfam" id="PF04979">
    <property type="entry name" value="IPP-2"/>
    <property type="match status" value="1"/>
</dbReference>
<evidence type="ECO:0000313" key="5">
    <source>
        <dbReference type="Proteomes" id="UP000314987"/>
    </source>
</evidence>
<evidence type="ECO:0000256" key="3">
    <source>
        <dbReference type="SAM" id="MobiDB-lite"/>
    </source>
</evidence>
<reference evidence="5" key="1">
    <citation type="submission" date="2018-12" db="EMBL/GenBank/DDBJ databases">
        <authorList>
            <person name="Yazar S."/>
        </authorList>
    </citation>
    <scope>NUCLEOTIDE SEQUENCE [LARGE SCALE GENOMIC DNA]</scope>
</reference>
<feature type="region of interest" description="Disordered" evidence="3">
    <location>
        <begin position="28"/>
        <end position="56"/>
    </location>
</feature>
<keyword evidence="2" id="KW-0650">Protein phosphatase inhibitor</keyword>
<dbReference type="Gene3D" id="6.10.250.1050">
    <property type="match status" value="1"/>
</dbReference>
<accession>A0A4X2LCJ5</accession>
<protein>
    <submittedName>
        <fullName evidence="4">Uncharacterized protein</fullName>
    </submittedName>
</protein>
<evidence type="ECO:0000313" key="4">
    <source>
        <dbReference type="Ensembl" id="ENSVURP00010019811.1"/>
    </source>
</evidence>
<keyword evidence="5" id="KW-1185">Reference proteome</keyword>
<dbReference type="GO" id="GO:0009966">
    <property type="term" value="P:regulation of signal transduction"/>
    <property type="evidence" value="ECO:0007669"/>
    <property type="project" value="InterPro"/>
</dbReference>
<dbReference type="GeneTree" id="ENSGT00390000004757"/>
<feature type="compositionally biased region" description="Basic and acidic residues" evidence="3">
    <location>
        <begin position="203"/>
        <end position="216"/>
    </location>
</feature>
<comment type="similarity">
    <text evidence="1">Belongs to the protein phosphatase inhibitor 2 family.</text>
</comment>
<dbReference type="AlphaFoldDB" id="A0A4X2LCJ5"/>
<dbReference type="GO" id="GO:0004864">
    <property type="term" value="F:protein phosphatase inhibitor activity"/>
    <property type="evidence" value="ECO:0007669"/>
    <property type="project" value="UniProtKB-KW"/>
</dbReference>
<evidence type="ECO:0000256" key="2">
    <source>
        <dbReference type="ARBA" id="ARBA00023272"/>
    </source>
</evidence>
<proteinExistence type="inferred from homology"/>
<sequence length="216" mass="23956">MTASTTSHRPIKGILKKSSFDNAILTTAGSSVTLGPSTEVGAGAGSGKELSKKSQKWDEMSILATYHPEDMDYGLMNIDEPDMLEDESISNSDSMDTTVPELLAQGPVAAKRKEPRFLVHCSESSEDLRWQLQSKRKPYYSQGMHIKFAQQLISREVLEVVQEEEPQDQDMQEEASEMETLAAEASQNNLVQPSTPHPTSRPRPQEQTEALRESTS</sequence>
<feature type="region of interest" description="Disordered" evidence="3">
    <location>
        <begin position="162"/>
        <end position="216"/>
    </location>
</feature>
<organism evidence="4 5">
    <name type="scientific">Vombatus ursinus</name>
    <name type="common">Common wombat</name>
    <dbReference type="NCBI Taxonomy" id="29139"/>
    <lineage>
        <taxon>Eukaryota</taxon>
        <taxon>Metazoa</taxon>
        <taxon>Chordata</taxon>
        <taxon>Craniata</taxon>
        <taxon>Vertebrata</taxon>
        <taxon>Euteleostomi</taxon>
        <taxon>Mammalia</taxon>
        <taxon>Metatheria</taxon>
        <taxon>Diprotodontia</taxon>
        <taxon>Vombatidae</taxon>
        <taxon>Vombatus</taxon>
    </lineage>
</organism>
<dbReference type="Proteomes" id="UP000314987">
    <property type="component" value="Unassembled WGS sequence"/>
</dbReference>